<keyword evidence="1" id="KW-0547">Nucleotide-binding</keyword>
<evidence type="ECO:0000259" key="5">
    <source>
        <dbReference type="PROSITE" id="PS51084"/>
    </source>
</evidence>
<evidence type="ECO:0000256" key="1">
    <source>
        <dbReference type="ARBA" id="ARBA00022741"/>
    </source>
</evidence>
<sequence length="197" mass="21579">MRLNEVLSDNKMDEQRIWAPWRIGYVAGSDATQEPQLAPQQWQPSSEETCFLCRAAATYADQVAADRKNLVVTRGTGILTMLNRYPYTNGHLLVAPLRHVGQLHSLTSEEHLAAMDALSTFTKILSTQLSAEGFNVGLNLGRVAGAGVPGHLHWHLVPRWSGDNNFMSTVAGTRVIPQSLEAVWEVLSGASEANDES</sequence>
<dbReference type="InterPro" id="IPR011146">
    <property type="entry name" value="HIT-like"/>
</dbReference>
<dbReference type="GO" id="GO:0003877">
    <property type="term" value="F:ATP:ADP adenylyltransferase activity"/>
    <property type="evidence" value="ECO:0007669"/>
    <property type="project" value="UniProtKB-EC"/>
</dbReference>
<keyword evidence="7" id="KW-1185">Reference proteome</keyword>
<evidence type="ECO:0000256" key="3">
    <source>
        <dbReference type="PIRSR" id="PIRSR639383-2"/>
    </source>
</evidence>
<dbReference type="EC" id="2.7.7.53" evidence="6"/>
<dbReference type="Proteomes" id="UP000323917">
    <property type="component" value="Chromosome"/>
</dbReference>
<dbReference type="PANTHER" id="PTHR42997:SF1">
    <property type="entry name" value="AP-4-A PHOSPHORYLASE"/>
    <property type="match status" value="1"/>
</dbReference>
<feature type="binding site" evidence="3">
    <location>
        <position position="155"/>
    </location>
    <ligand>
        <name>substrate</name>
    </ligand>
</feature>
<organism evidence="6 7">
    <name type="scientific">Bythopirellula goksoeyrii</name>
    <dbReference type="NCBI Taxonomy" id="1400387"/>
    <lineage>
        <taxon>Bacteria</taxon>
        <taxon>Pseudomonadati</taxon>
        <taxon>Planctomycetota</taxon>
        <taxon>Planctomycetia</taxon>
        <taxon>Pirellulales</taxon>
        <taxon>Lacipirellulaceae</taxon>
        <taxon>Bythopirellula</taxon>
    </lineage>
</organism>
<dbReference type="InterPro" id="IPR039383">
    <property type="entry name" value="FHIT"/>
</dbReference>
<evidence type="ECO:0000256" key="4">
    <source>
        <dbReference type="PROSITE-ProRule" id="PRU00464"/>
    </source>
</evidence>
<dbReference type="EMBL" id="CP042913">
    <property type="protein sequence ID" value="QEG33887.1"/>
    <property type="molecule type" value="Genomic_DNA"/>
</dbReference>
<name>A0A5B9Q4J0_9BACT</name>
<feature type="short sequence motif" description="Histidine triad motif" evidence="4">
    <location>
        <begin position="151"/>
        <end position="155"/>
    </location>
</feature>
<dbReference type="SUPFAM" id="SSF54197">
    <property type="entry name" value="HIT-like"/>
    <property type="match status" value="1"/>
</dbReference>
<feature type="active site" description="Tele-AMP-histidine intermediate" evidence="2">
    <location>
        <position position="153"/>
    </location>
</feature>
<dbReference type="Gene3D" id="3.30.428.10">
    <property type="entry name" value="HIT-like"/>
    <property type="match status" value="1"/>
</dbReference>
<dbReference type="InterPro" id="IPR052908">
    <property type="entry name" value="AP-4-A_phosphorylase"/>
</dbReference>
<dbReference type="CDD" id="cd01275">
    <property type="entry name" value="FHIT"/>
    <property type="match status" value="1"/>
</dbReference>
<protein>
    <submittedName>
        <fullName evidence="6">AP-4-A phosphorylase</fullName>
        <ecNumber evidence="6">2.7.7.53</ecNumber>
    </submittedName>
</protein>
<feature type="binding site" evidence="3">
    <location>
        <position position="83"/>
    </location>
    <ligand>
        <name>substrate</name>
    </ligand>
</feature>
<feature type="binding site" evidence="3">
    <location>
        <begin position="145"/>
        <end position="148"/>
    </location>
    <ligand>
        <name>substrate</name>
    </ligand>
</feature>
<dbReference type="PANTHER" id="PTHR42997">
    <property type="entry name" value="HIT FAMILY HYDROLASE"/>
    <property type="match status" value="1"/>
</dbReference>
<dbReference type="PROSITE" id="PS51084">
    <property type="entry name" value="HIT_2"/>
    <property type="match status" value="1"/>
</dbReference>
<evidence type="ECO:0000313" key="7">
    <source>
        <dbReference type="Proteomes" id="UP000323917"/>
    </source>
</evidence>
<reference evidence="6 7" key="1">
    <citation type="submission" date="2019-08" db="EMBL/GenBank/DDBJ databases">
        <title>Deep-cultivation of Planctomycetes and their phenomic and genomic characterization uncovers novel biology.</title>
        <authorList>
            <person name="Wiegand S."/>
            <person name="Jogler M."/>
            <person name="Boedeker C."/>
            <person name="Pinto D."/>
            <person name="Vollmers J."/>
            <person name="Rivas-Marin E."/>
            <person name="Kohn T."/>
            <person name="Peeters S.H."/>
            <person name="Heuer A."/>
            <person name="Rast P."/>
            <person name="Oberbeckmann S."/>
            <person name="Bunk B."/>
            <person name="Jeske O."/>
            <person name="Meyerdierks A."/>
            <person name="Storesund J.E."/>
            <person name="Kallscheuer N."/>
            <person name="Luecker S."/>
            <person name="Lage O.M."/>
            <person name="Pohl T."/>
            <person name="Merkel B.J."/>
            <person name="Hornburger P."/>
            <person name="Mueller R.-W."/>
            <person name="Bruemmer F."/>
            <person name="Labrenz M."/>
            <person name="Spormann A.M."/>
            <person name="Op den Camp H."/>
            <person name="Overmann J."/>
            <person name="Amann R."/>
            <person name="Jetten M.S.M."/>
            <person name="Mascher T."/>
            <person name="Medema M.H."/>
            <person name="Devos D.P."/>
            <person name="Kaster A.-K."/>
            <person name="Ovreas L."/>
            <person name="Rohde M."/>
            <person name="Galperin M.Y."/>
            <person name="Jogler C."/>
        </authorList>
    </citation>
    <scope>NUCLEOTIDE SEQUENCE [LARGE SCALE GENOMIC DNA]</scope>
    <source>
        <strain evidence="6 7">Pr1d</strain>
    </source>
</reference>
<gene>
    <name evidence="6" type="ORF">Pr1d_11570</name>
</gene>
<dbReference type="GO" id="GO:0000166">
    <property type="term" value="F:nucleotide binding"/>
    <property type="evidence" value="ECO:0007669"/>
    <property type="project" value="UniProtKB-KW"/>
</dbReference>
<evidence type="ECO:0000256" key="2">
    <source>
        <dbReference type="PIRSR" id="PIRSR639383-1"/>
    </source>
</evidence>
<accession>A0A5B9Q4J0</accession>
<keyword evidence="6" id="KW-0808">Transferase</keyword>
<proteinExistence type="predicted"/>
<feature type="domain" description="HIT" evidence="5">
    <location>
        <begin position="58"/>
        <end position="166"/>
    </location>
</feature>
<dbReference type="KEGG" id="bgok:Pr1d_11570"/>
<evidence type="ECO:0000313" key="6">
    <source>
        <dbReference type="EMBL" id="QEG33887.1"/>
    </source>
</evidence>
<dbReference type="InterPro" id="IPR036265">
    <property type="entry name" value="HIT-like_sf"/>
</dbReference>
<keyword evidence="6" id="KW-0548">Nucleotidyltransferase</keyword>
<dbReference type="AlphaFoldDB" id="A0A5B9Q4J0"/>
<dbReference type="Pfam" id="PF01230">
    <property type="entry name" value="HIT"/>
    <property type="match status" value="1"/>
</dbReference>